<accession>A0A9P8AR50</accession>
<dbReference type="GeneID" id="66100656"/>
<feature type="non-terminal residue" evidence="2">
    <location>
        <position position="1"/>
    </location>
</feature>
<name>A0A9P8AR50_9AGAR</name>
<dbReference type="Proteomes" id="UP000812287">
    <property type="component" value="Unassembled WGS sequence"/>
</dbReference>
<keyword evidence="1" id="KW-0812">Transmembrane</keyword>
<dbReference type="RefSeq" id="XP_043037012.1">
    <property type="nucleotide sequence ID" value="XM_043178366.1"/>
</dbReference>
<sequence length="134" mass="15383">SVGLEGLAFCSDKEYSLEISVISVVIGVGDVILLMLLCLNRRGSPEVGMNFISKILRPLSLSNLLDRFASLLPIPSRVTRFWRFRFVQNNSFEEVFLHQSSLSLGRNMAHHPMQFINCSGYWWTILSIYSHFLW</sequence>
<comment type="caution">
    <text evidence="2">The sequence shown here is derived from an EMBL/GenBank/DDBJ whole genome shotgun (WGS) entry which is preliminary data.</text>
</comment>
<dbReference type="EMBL" id="MU250545">
    <property type="protein sequence ID" value="KAG7443512.1"/>
    <property type="molecule type" value="Genomic_DNA"/>
</dbReference>
<reference evidence="2" key="1">
    <citation type="submission" date="2020-11" db="EMBL/GenBank/DDBJ databases">
        <title>Adaptations for nitrogen fixation in a non-lichenized fungal sporocarp promotes dispersal by wood-feeding termites.</title>
        <authorList>
            <consortium name="DOE Joint Genome Institute"/>
            <person name="Koch R.A."/>
            <person name="Yoon G."/>
            <person name="Arayal U."/>
            <person name="Lail K."/>
            <person name="Amirebrahimi M."/>
            <person name="Labutti K."/>
            <person name="Lipzen A."/>
            <person name="Riley R."/>
            <person name="Barry K."/>
            <person name="Henrissat B."/>
            <person name="Grigoriev I.V."/>
            <person name="Herr J.R."/>
            <person name="Aime M.C."/>
        </authorList>
    </citation>
    <scope>NUCLEOTIDE SEQUENCE</scope>
    <source>
        <strain evidence="2">MCA 3950</strain>
    </source>
</reference>
<evidence type="ECO:0000256" key="1">
    <source>
        <dbReference type="SAM" id="Phobius"/>
    </source>
</evidence>
<feature type="transmembrane region" description="Helical" evidence="1">
    <location>
        <begin position="19"/>
        <end position="39"/>
    </location>
</feature>
<organism evidence="2 3">
    <name type="scientific">Guyanagaster necrorhizus</name>
    <dbReference type="NCBI Taxonomy" id="856835"/>
    <lineage>
        <taxon>Eukaryota</taxon>
        <taxon>Fungi</taxon>
        <taxon>Dikarya</taxon>
        <taxon>Basidiomycota</taxon>
        <taxon>Agaricomycotina</taxon>
        <taxon>Agaricomycetes</taxon>
        <taxon>Agaricomycetidae</taxon>
        <taxon>Agaricales</taxon>
        <taxon>Marasmiineae</taxon>
        <taxon>Physalacriaceae</taxon>
        <taxon>Guyanagaster</taxon>
    </lineage>
</organism>
<protein>
    <submittedName>
        <fullName evidence="2">Uncharacterized protein</fullName>
    </submittedName>
</protein>
<gene>
    <name evidence="2" type="ORF">BT62DRAFT_1034461</name>
</gene>
<keyword evidence="1" id="KW-0472">Membrane</keyword>
<dbReference type="AlphaFoldDB" id="A0A9P8AR50"/>
<evidence type="ECO:0000313" key="3">
    <source>
        <dbReference type="Proteomes" id="UP000812287"/>
    </source>
</evidence>
<keyword evidence="1" id="KW-1133">Transmembrane helix</keyword>
<evidence type="ECO:0000313" key="2">
    <source>
        <dbReference type="EMBL" id="KAG7443512.1"/>
    </source>
</evidence>
<keyword evidence="3" id="KW-1185">Reference proteome</keyword>
<proteinExistence type="predicted"/>